<dbReference type="Pfam" id="PF00156">
    <property type="entry name" value="Pribosyltran"/>
    <property type="match status" value="1"/>
</dbReference>
<accession>A0A4P7LJI2</accession>
<dbReference type="Gene3D" id="3.30.1310.20">
    <property type="entry name" value="PRTase-like"/>
    <property type="match status" value="1"/>
</dbReference>
<geneLocation type="plasmid" evidence="2">
    <name>unnamed1</name>
</geneLocation>
<dbReference type="EMBL" id="CP038636">
    <property type="protein sequence ID" value="QBY55748.1"/>
    <property type="molecule type" value="Genomic_DNA"/>
</dbReference>
<protein>
    <submittedName>
        <fullName evidence="2">Phosphoribosyltransferase</fullName>
    </submittedName>
</protein>
<dbReference type="AlphaFoldDB" id="A0A4P7LJI2"/>
<evidence type="ECO:0000313" key="2">
    <source>
        <dbReference type="EMBL" id="QBY55748.1"/>
    </source>
</evidence>
<dbReference type="InterPro" id="IPR000836">
    <property type="entry name" value="PRTase_dom"/>
</dbReference>
<name>A0A4P7LJI2_9BURK</name>
<keyword evidence="2" id="KW-0328">Glycosyltransferase</keyword>
<reference evidence="2 3" key="1">
    <citation type="submission" date="2019-03" db="EMBL/GenBank/DDBJ databases">
        <title>Efficiently degradation of phenoxyalkanoic acid herbicides by Cupriavidus oxalaticus strain X32.</title>
        <authorList>
            <person name="Sheng X."/>
        </authorList>
    </citation>
    <scope>NUCLEOTIDE SEQUENCE [LARGE SCALE GENOMIC DNA]</scope>
    <source>
        <strain evidence="2 3">X32</strain>
        <plasmid evidence="2 3">unnamed1</plasmid>
    </source>
</reference>
<organism evidence="2 3">
    <name type="scientific">Cupriavidus oxalaticus</name>
    <dbReference type="NCBI Taxonomy" id="96344"/>
    <lineage>
        <taxon>Bacteria</taxon>
        <taxon>Pseudomonadati</taxon>
        <taxon>Pseudomonadota</taxon>
        <taxon>Betaproteobacteria</taxon>
        <taxon>Burkholderiales</taxon>
        <taxon>Burkholderiaceae</taxon>
        <taxon>Cupriavidus</taxon>
    </lineage>
</organism>
<evidence type="ECO:0000313" key="3">
    <source>
        <dbReference type="Proteomes" id="UP000295294"/>
    </source>
</evidence>
<dbReference type="OrthoDB" id="9810066at2"/>
<dbReference type="RefSeq" id="WP_135706960.1">
    <property type="nucleotide sequence ID" value="NZ_CP038636.1"/>
</dbReference>
<dbReference type="SUPFAM" id="SSF53271">
    <property type="entry name" value="PRTase-like"/>
    <property type="match status" value="1"/>
</dbReference>
<dbReference type="Gene3D" id="3.40.50.2020">
    <property type="match status" value="1"/>
</dbReference>
<keyword evidence="2" id="KW-0808">Transferase</keyword>
<dbReference type="KEGG" id="cox:E0W60_32795"/>
<dbReference type="Proteomes" id="UP000295294">
    <property type="component" value="Plasmid unnamed1"/>
</dbReference>
<dbReference type="InterPro" id="IPR029057">
    <property type="entry name" value="PRTase-like"/>
</dbReference>
<dbReference type="GO" id="GO:0016757">
    <property type="term" value="F:glycosyltransferase activity"/>
    <property type="evidence" value="ECO:0007669"/>
    <property type="project" value="UniProtKB-KW"/>
</dbReference>
<dbReference type="CDD" id="cd06223">
    <property type="entry name" value="PRTases_typeI"/>
    <property type="match status" value="1"/>
</dbReference>
<gene>
    <name evidence="2" type="ORF">E0W60_32795</name>
</gene>
<keyword evidence="2" id="KW-0614">Plasmid</keyword>
<proteinExistence type="predicted"/>
<evidence type="ECO:0000259" key="1">
    <source>
        <dbReference type="Pfam" id="PF00156"/>
    </source>
</evidence>
<sequence>MPFIDRADAAKQLARALAGHAGERPLVLAVPRGAVPMGAIIADTLGGDFDVVLVRKLGAPGNPEYAIGAVGESGWTYLTPYAAAVGADSEYIDRERAAQLEVLRQRRAAYTPGREPIRATGRQVIVVDDGLATGASMIAALHAIREEKPARLICAVPVAPPRTLELLRPYADEVVCLETPAGFRAVGQFYRDFSQVEDAEVVACLKGR</sequence>
<feature type="domain" description="Phosphoribosyltransferase" evidence="1">
    <location>
        <begin position="8"/>
        <end position="181"/>
    </location>
</feature>